<dbReference type="PANTHER" id="PTHR43224:SF1">
    <property type="entry name" value="AMIDINOTRANSFERASE"/>
    <property type="match status" value="1"/>
</dbReference>
<dbReference type="PIRSF" id="PIRSF028188">
    <property type="entry name" value="Amdntrnsf_FN0238"/>
    <property type="match status" value="1"/>
</dbReference>
<dbReference type="AlphaFoldDB" id="A0A814HV40"/>
<organism evidence="1 2">
    <name type="scientific">Adineta steineri</name>
    <dbReference type="NCBI Taxonomy" id="433720"/>
    <lineage>
        <taxon>Eukaryota</taxon>
        <taxon>Metazoa</taxon>
        <taxon>Spiralia</taxon>
        <taxon>Gnathifera</taxon>
        <taxon>Rotifera</taxon>
        <taxon>Eurotatoria</taxon>
        <taxon>Bdelloidea</taxon>
        <taxon>Adinetida</taxon>
        <taxon>Adinetidae</taxon>
        <taxon>Adineta</taxon>
    </lineage>
</organism>
<name>A0A814HV40_9BILA</name>
<evidence type="ECO:0008006" key="3">
    <source>
        <dbReference type="Google" id="ProtNLM"/>
    </source>
</evidence>
<evidence type="ECO:0000313" key="2">
    <source>
        <dbReference type="Proteomes" id="UP000663891"/>
    </source>
</evidence>
<dbReference type="EMBL" id="CAJNON010000135">
    <property type="protein sequence ID" value="CAF1015847.1"/>
    <property type="molecule type" value="Genomic_DNA"/>
</dbReference>
<sequence>MVSFQSTCRIIMVRPACFCFNIETSISNPFQNKQYADLSLSNQIQEKALLEFDHMVEQLRSHGVHVDVFNDTSSPVKPDAIFPNNWFSTHSDGTIILYPMLANNRRLERRKDLIETLTHTYQTTAIIDLSVYEQRNQYLEGTGSLVLDRINQIIYAVRSPRTNEIIIENFIKLMNYKKPAIIFDSVDSNKKAIYHTNVVMGIGTYVAIICLESIHDKEQRNIVVKSLEEDSKRKIIDIANEQMNQFAGNMLEIRNKQGEYLLVMSKSAYDSLTNQQRNMIEETNTKLVYFDISTIEQCGGGSVRCMIAENFLPQNIGYS</sequence>
<dbReference type="Gene3D" id="3.75.10.10">
    <property type="entry name" value="L-arginine/glycine Amidinotransferase, Chain A"/>
    <property type="match status" value="1"/>
</dbReference>
<comment type="caution">
    <text evidence="1">The sequence shown here is derived from an EMBL/GenBank/DDBJ whole genome shotgun (WGS) entry which is preliminary data.</text>
</comment>
<dbReference type="SUPFAM" id="SSF55909">
    <property type="entry name" value="Pentein"/>
    <property type="match status" value="1"/>
</dbReference>
<dbReference type="OrthoDB" id="14321at2759"/>
<dbReference type="Pfam" id="PF19420">
    <property type="entry name" value="DDAH_eukar"/>
    <property type="match status" value="1"/>
</dbReference>
<proteinExistence type="predicted"/>
<dbReference type="NCBIfam" id="NF046062">
    <property type="entry name" value="citrull_CtlX"/>
    <property type="match status" value="1"/>
</dbReference>
<reference evidence="1" key="1">
    <citation type="submission" date="2021-02" db="EMBL/GenBank/DDBJ databases">
        <authorList>
            <person name="Nowell W R."/>
        </authorList>
    </citation>
    <scope>NUCLEOTIDE SEQUENCE</scope>
</reference>
<accession>A0A814HV40</accession>
<protein>
    <recommendedName>
        <fullName evidence="3">Amidinotransferase</fullName>
    </recommendedName>
</protein>
<evidence type="ECO:0000313" key="1">
    <source>
        <dbReference type="EMBL" id="CAF1015847.1"/>
    </source>
</evidence>
<dbReference type="Proteomes" id="UP000663891">
    <property type="component" value="Unassembled WGS sequence"/>
</dbReference>
<dbReference type="PANTHER" id="PTHR43224">
    <property type="entry name" value="AMIDINOTRANSFERASE"/>
    <property type="match status" value="1"/>
</dbReference>
<gene>
    <name evidence="1" type="ORF">VCS650_LOCUS15519</name>
</gene>
<dbReference type="InterPro" id="IPR014541">
    <property type="entry name" value="Amdntrnsf_FN0238"/>
</dbReference>